<feature type="transmembrane region" description="Helical" evidence="1">
    <location>
        <begin position="282"/>
        <end position="304"/>
    </location>
</feature>
<feature type="transmembrane region" description="Helical" evidence="1">
    <location>
        <begin position="164"/>
        <end position="189"/>
    </location>
</feature>
<evidence type="ECO:0000256" key="1">
    <source>
        <dbReference type="SAM" id="Phobius"/>
    </source>
</evidence>
<accession>A0A0F9KVS2</accession>
<name>A0A0F9KVS2_9ZZZZ</name>
<organism evidence="2">
    <name type="scientific">marine sediment metagenome</name>
    <dbReference type="NCBI Taxonomy" id="412755"/>
    <lineage>
        <taxon>unclassified sequences</taxon>
        <taxon>metagenomes</taxon>
        <taxon>ecological metagenomes</taxon>
    </lineage>
</organism>
<proteinExistence type="predicted"/>
<comment type="caution">
    <text evidence="2">The sequence shown here is derived from an EMBL/GenBank/DDBJ whole genome shotgun (WGS) entry which is preliminary data.</text>
</comment>
<keyword evidence="1" id="KW-0812">Transmembrane</keyword>
<dbReference type="AlphaFoldDB" id="A0A0F9KVS2"/>
<feature type="transmembrane region" description="Helical" evidence="1">
    <location>
        <begin position="12"/>
        <end position="34"/>
    </location>
</feature>
<keyword evidence="1" id="KW-1133">Transmembrane helix</keyword>
<evidence type="ECO:0000313" key="2">
    <source>
        <dbReference type="EMBL" id="KKM85838.1"/>
    </source>
</evidence>
<keyword evidence="1" id="KW-0472">Membrane</keyword>
<dbReference type="EMBL" id="LAZR01007346">
    <property type="protein sequence ID" value="KKM85838.1"/>
    <property type="molecule type" value="Genomic_DNA"/>
</dbReference>
<protein>
    <submittedName>
        <fullName evidence="2">Uncharacterized protein</fullName>
    </submittedName>
</protein>
<feature type="transmembrane region" description="Helical" evidence="1">
    <location>
        <begin position="122"/>
        <end position="143"/>
    </location>
</feature>
<gene>
    <name evidence="2" type="ORF">LCGC14_1284980</name>
</gene>
<reference evidence="2" key="1">
    <citation type="journal article" date="2015" name="Nature">
        <title>Complex archaea that bridge the gap between prokaryotes and eukaryotes.</title>
        <authorList>
            <person name="Spang A."/>
            <person name="Saw J.H."/>
            <person name="Jorgensen S.L."/>
            <person name="Zaremba-Niedzwiedzka K."/>
            <person name="Martijn J."/>
            <person name="Lind A.E."/>
            <person name="van Eijk R."/>
            <person name="Schleper C."/>
            <person name="Guy L."/>
            <person name="Ettema T.J."/>
        </authorList>
    </citation>
    <scope>NUCLEOTIDE SEQUENCE</scope>
</reference>
<sequence length="307" mass="34631">MIIADGLVIPDWLVYLAGWGTIMGAVYWFFHVLGEIASQPLRERVSRWIGGEDLSGISRSWPDTFVNLFDALFGNLLSFRGLIRSVLASGICIVLVAIFAFVLRPNEIALWLAATFELGGRWWIAVMALIMIPAIFNGLPDYLSLIETRWILGMLKRNQRLRNVLVLLVVDWVLTSAIILVGFVLMAVIVGFMEYSSGRPMEIWTSLVQLVHSVPVALQLRRGQYDIEPLLGSCIYSTYFTSVWLWLYVSSGLILRSWSGLRNLLRRLSRWVDVEANPLKTIGFLTCVILSIVLMAFVAIVKLVHLS</sequence>
<feature type="transmembrane region" description="Helical" evidence="1">
    <location>
        <begin position="82"/>
        <end position="102"/>
    </location>
</feature>